<feature type="compositionally biased region" description="Low complexity" evidence="1">
    <location>
        <begin position="161"/>
        <end position="180"/>
    </location>
</feature>
<name>A0A1H3LRD4_9RHOB</name>
<feature type="region of interest" description="Disordered" evidence="1">
    <location>
        <begin position="106"/>
        <end position="180"/>
    </location>
</feature>
<dbReference type="InterPro" id="IPR007730">
    <property type="entry name" value="SPOR-like_dom"/>
</dbReference>
<feature type="region of interest" description="Disordered" evidence="1">
    <location>
        <begin position="386"/>
        <end position="411"/>
    </location>
</feature>
<dbReference type="PROSITE" id="PS51724">
    <property type="entry name" value="SPOR"/>
    <property type="match status" value="1"/>
</dbReference>
<dbReference type="STRING" id="576131.SAMN05444486_10391"/>
<dbReference type="Gene3D" id="3.30.70.1070">
    <property type="entry name" value="Sporulation related repeat"/>
    <property type="match status" value="1"/>
</dbReference>
<dbReference type="EMBL" id="FNPR01000003">
    <property type="protein sequence ID" value="SDY66584.1"/>
    <property type="molecule type" value="Genomic_DNA"/>
</dbReference>
<gene>
    <name evidence="4" type="ORF">SAMN05444486_10391</name>
</gene>
<dbReference type="AlphaFoldDB" id="A0A1H3LRD4"/>
<evidence type="ECO:0000256" key="2">
    <source>
        <dbReference type="SAM" id="SignalP"/>
    </source>
</evidence>
<dbReference type="RefSeq" id="WP_089891927.1">
    <property type="nucleotide sequence ID" value="NZ_CALJFH010000019.1"/>
</dbReference>
<evidence type="ECO:0000256" key="1">
    <source>
        <dbReference type="SAM" id="MobiDB-lite"/>
    </source>
</evidence>
<sequence length="482" mass="51211">MSCKRVAALCAFFLTLTLSTAQAQALRDVDGPVNFPPSSYKGKQFVDNNGCAFVRAGIDGRVNWIPRVSRSRKLLCGLKPTFSGAEANLAQAQSANAPVQITNNEAPAAAAPAPAPAPRVAAAKPAAAPKPAPKPVVAKPAPRVAPAPQPRVIDATPTTRPAPQRVQQARIQPAPQRVQPVQRTIAPVPAPAPRQVQRVTRATTCANFTGISAQYAGSGPGVRCGSQTQPVTGAVQVQRQPVTVMRNGQKKTVQQRVAQQPSSAPEISGTPTGQRIITRNSQTGQINAAGNTRVVPRHVYNEQQRSAVTNKVPKGYRKAWDDDRLNPKRAQMTVEGIRQSDLIWTRTIPRKLYVKGTGRVVNNLFPELRYPYTSMNDQNAAMGLTTSSRSKPAAAATPRKQGGTAKSGTDGRYVQVGMFSSEANAQRAAQRISAAGLPARFGTLKKGGKSYRLVMAGPFAAGQINAAVATARRAGFSDAYAR</sequence>
<feature type="domain" description="SPOR" evidence="3">
    <location>
        <begin position="406"/>
        <end position="482"/>
    </location>
</feature>
<dbReference type="OrthoDB" id="7843142at2"/>
<dbReference type="InterPro" id="IPR036680">
    <property type="entry name" value="SPOR-like_sf"/>
</dbReference>
<evidence type="ECO:0000313" key="5">
    <source>
        <dbReference type="Proteomes" id="UP000199026"/>
    </source>
</evidence>
<proteinExistence type="predicted"/>
<feature type="compositionally biased region" description="Low complexity" evidence="1">
    <location>
        <begin position="106"/>
        <end position="127"/>
    </location>
</feature>
<accession>A0A1H3LRD4</accession>
<dbReference type="SUPFAM" id="SSF110997">
    <property type="entry name" value="Sporulation related repeat"/>
    <property type="match status" value="1"/>
</dbReference>
<dbReference type="GO" id="GO:0042834">
    <property type="term" value="F:peptidoglycan binding"/>
    <property type="evidence" value="ECO:0007669"/>
    <property type="project" value="InterPro"/>
</dbReference>
<evidence type="ECO:0000313" key="4">
    <source>
        <dbReference type="EMBL" id="SDY66584.1"/>
    </source>
</evidence>
<reference evidence="4 5" key="1">
    <citation type="submission" date="2016-10" db="EMBL/GenBank/DDBJ databases">
        <authorList>
            <person name="de Groot N.N."/>
        </authorList>
    </citation>
    <scope>NUCLEOTIDE SEQUENCE [LARGE SCALE GENOMIC DNA]</scope>
    <source>
        <strain evidence="4 5">DSM 24677</strain>
    </source>
</reference>
<dbReference type="GeneID" id="78125049"/>
<keyword evidence="5" id="KW-1185">Reference proteome</keyword>
<organism evidence="4 5">
    <name type="scientific">Lentibacter algarum</name>
    <dbReference type="NCBI Taxonomy" id="576131"/>
    <lineage>
        <taxon>Bacteria</taxon>
        <taxon>Pseudomonadati</taxon>
        <taxon>Pseudomonadota</taxon>
        <taxon>Alphaproteobacteria</taxon>
        <taxon>Rhodobacterales</taxon>
        <taxon>Roseobacteraceae</taxon>
        <taxon>Lentibacter</taxon>
    </lineage>
</organism>
<feature type="signal peptide" evidence="2">
    <location>
        <begin position="1"/>
        <end position="23"/>
    </location>
</feature>
<dbReference type="Proteomes" id="UP000199026">
    <property type="component" value="Unassembled WGS sequence"/>
</dbReference>
<protein>
    <submittedName>
        <fullName evidence="4">Sporulation related domain-containing protein</fullName>
    </submittedName>
</protein>
<evidence type="ECO:0000259" key="3">
    <source>
        <dbReference type="PROSITE" id="PS51724"/>
    </source>
</evidence>
<feature type="chain" id="PRO_5011770960" evidence="2">
    <location>
        <begin position="24"/>
        <end position="482"/>
    </location>
</feature>
<keyword evidence="2" id="KW-0732">Signal</keyword>
<dbReference type="Pfam" id="PF05036">
    <property type="entry name" value="SPOR"/>
    <property type="match status" value="1"/>
</dbReference>